<proteinExistence type="predicted"/>
<gene>
    <name evidence="1" type="ORF">CK936_32010</name>
</gene>
<reference evidence="1 2" key="1">
    <citation type="submission" date="2017-08" db="EMBL/GenBank/DDBJ databases">
        <title>Genome sequence of Streptomyces albireticuli NRRL B-1670.</title>
        <authorList>
            <person name="Graham D.E."/>
            <person name="Mahan K.M."/>
            <person name="Klingeman D.M."/>
            <person name="Hettich R.L."/>
            <person name="Parry R.J."/>
            <person name="Spain J.C."/>
        </authorList>
    </citation>
    <scope>NUCLEOTIDE SEQUENCE [LARGE SCALE GENOMIC DNA]</scope>
    <source>
        <strain evidence="1 2">NRRL B-1670</strain>
    </source>
</reference>
<dbReference type="SUPFAM" id="SSF53335">
    <property type="entry name" value="S-adenosyl-L-methionine-dependent methyltransferases"/>
    <property type="match status" value="1"/>
</dbReference>
<name>A0A2A2D0M3_9ACTN</name>
<evidence type="ECO:0000313" key="1">
    <source>
        <dbReference type="EMBL" id="PAU44966.1"/>
    </source>
</evidence>
<dbReference type="Proteomes" id="UP000218944">
    <property type="component" value="Unassembled WGS sequence"/>
</dbReference>
<comment type="caution">
    <text evidence="1">The sequence shown here is derived from an EMBL/GenBank/DDBJ whole genome shotgun (WGS) entry which is preliminary data.</text>
</comment>
<dbReference type="RefSeq" id="WP_095584442.1">
    <property type="nucleotide sequence ID" value="NZ_JAJQQQ010000005.1"/>
</dbReference>
<protein>
    <submittedName>
        <fullName evidence="1">Uncharacterized protein</fullName>
    </submittedName>
</protein>
<dbReference type="Gene3D" id="3.40.50.150">
    <property type="entry name" value="Vaccinia Virus protein VP39"/>
    <property type="match status" value="1"/>
</dbReference>
<dbReference type="InterPro" id="IPR029063">
    <property type="entry name" value="SAM-dependent_MTases_sf"/>
</dbReference>
<organism evidence="1 2">
    <name type="scientific">Streptomyces albireticuli</name>
    <dbReference type="NCBI Taxonomy" id="1940"/>
    <lineage>
        <taxon>Bacteria</taxon>
        <taxon>Bacillati</taxon>
        <taxon>Actinomycetota</taxon>
        <taxon>Actinomycetes</taxon>
        <taxon>Kitasatosporales</taxon>
        <taxon>Streptomycetaceae</taxon>
        <taxon>Streptomyces</taxon>
    </lineage>
</organism>
<dbReference type="EMBL" id="NSJV01000601">
    <property type="protein sequence ID" value="PAU44966.1"/>
    <property type="molecule type" value="Genomic_DNA"/>
</dbReference>
<accession>A0A2A2D0M3</accession>
<sequence length="461" mass="51141">MSTSTFSTALKTAPGYLDVAANAHGEEKAFLALRALGRMRTSRPRLVEIGPGGGSAVAFLASRLAAGEHRDKDVHLTVMEVPGVVSESLARAMEEFGQVGTCELVTGFAQDLADIVGEPADVVTASALLHEVYSYGDGYSGLHDVIRTIPTVLRPGGMFAYRDVYAVKAPSLHERVVQTYSALSWVRFLRMFLPQYLREGTHPYHRSADLAVFRQDSRIVAAEALDDTTSTLVEAPVGIFREVQRHYITLRDHIWRSGVLGFVPHLEGPPASDWIDAKRGHKRVHYALTDTDWLPTSQKTMLLALSERYTDHYTVDGDIFDECTDIALSAFLELAERGDGECAQVWERWVTREGRETYAYMTLDALLAAFAVSSTEAQQDERTVLMPVAVADVIQQDRAYYNRYLRRNLPNPLKDAKQLVLFSNLPVAGDSRSLGEGMHCLQQWCGRANLARVYSAINSGR</sequence>
<keyword evidence="2" id="KW-1185">Reference proteome</keyword>
<dbReference type="AlphaFoldDB" id="A0A2A2D0M3"/>
<evidence type="ECO:0000313" key="2">
    <source>
        <dbReference type="Proteomes" id="UP000218944"/>
    </source>
</evidence>